<reference evidence="1 2" key="1">
    <citation type="submission" date="2017-12" db="EMBL/GenBank/DDBJ databases">
        <title>Hemimetabolous genomes reveal molecular basis of termite eusociality.</title>
        <authorList>
            <person name="Harrison M.C."/>
            <person name="Jongepier E."/>
            <person name="Robertson H.M."/>
            <person name="Arning N."/>
            <person name="Bitard-Feildel T."/>
            <person name="Chao H."/>
            <person name="Childers C.P."/>
            <person name="Dinh H."/>
            <person name="Doddapaneni H."/>
            <person name="Dugan S."/>
            <person name="Gowin J."/>
            <person name="Greiner C."/>
            <person name="Han Y."/>
            <person name="Hu H."/>
            <person name="Hughes D.S.T."/>
            <person name="Huylmans A.-K."/>
            <person name="Kemena C."/>
            <person name="Kremer L.P.M."/>
            <person name="Lee S.L."/>
            <person name="Lopez-Ezquerra A."/>
            <person name="Mallet L."/>
            <person name="Monroy-Kuhn J.M."/>
            <person name="Moser A."/>
            <person name="Murali S.C."/>
            <person name="Muzny D.M."/>
            <person name="Otani S."/>
            <person name="Piulachs M.-D."/>
            <person name="Poelchau M."/>
            <person name="Qu J."/>
            <person name="Schaub F."/>
            <person name="Wada-Katsumata A."/>
            <person name="Worley K.C."/>
            <person name="Xie Q."/>
            <person name="Ylla G."/>
            <person name="Poulsen M."/>
            <person name="Gibbs R.A."/>
            <person name="Schal C."/>
            <person name="Richards S."/>
            <person name="Belles X."/>
            <person name="Korb J."/>
            <person name="Bornberg-Bauer E."/>
        </authorList>
    </citation>
    <scope>NUCLEOTIDE SEQUENCE [LARGE SCALE GENOMIC DNA]</scope>
    <source>
        <tissue evidence="1">Whole body</tissue>
    </source>
</reference>
<evidence type="ECO:0000313" key="1">
    <source>
        <dbReference type="EMBL" id="PNF31035.1"/>
    </source>
</evidence>
<organism evidence="1 2">
    <name type="scientific">Cryptotermes secundus</name>
    <dbReference type="NCBI Taxonomy" id="105785"/>
    <lineage>
        <taxon>Eukaryota</taxon>
        <taxon>Metazoa</taxon>
        <taxon>Ecdysozoa</taxon>
        <taxon>Arthropoda</taxon>
        <taxon>Hexapoda</taxon>
        <taxon>Insecta</taxon>
        <taxon>Pterygota</taxon>
        <taxon>Neoptera</taxon>
        <taxon>Polyneoptera</taxon>
        <taxon>Dictyoptera</taxon>
        <taxon>Blattodea</taxon>
        <taxon>Blattoidea</taxon>
        <taxon>Termitoidae</taxon>
        <taxon>Kalotermitidae</taxon>
        <taxon>Cryptotermitinae</taxon>
        <taxon>Cryptotermes</taxon>
    </lineage>
</organism>
<evidence type="ECO:0000313" key="2">
    <source>
        <dbReference type="Proteomes" id="UP000235965"/>
    </source>
</evidence>
<accession>A0A2J7QR29</accession>
<dbReference type="AlphaFoldDB" id="A0A2J7QR29"/>
<proteinExistence type="predicted"/>
<name>A0A2J7QR29_9NEOP</name>
<keyword evidence="2" id="KW-1185">Reference proteome</keyword>
<dbReference type="EMBL" id="NEVH01012007">
    <property type="protein sequence ID" value="PNF31035.1"/>
    <property type="molecule type" value="Genomic_DNA"/>
</dbReference>
<protein>
    <submittedName>
        <fullName evidence="1">Uncharacterized protein</fullName>
    </submittedName>
</protein>
<dbReference type="Proteomes" id="UP000235965">
    <property type="component" value="Unassembled WGS sequence"/>
</dbReference>
<comment type="caution">
    <text evidence="1">The sequence shown here is derived from an EMBL/GenBank/DDBJ whole genome shotgun (WGS) entry which is preliminary data.</text>
</comment>
<gene>
    <name evidence="1" type="ORF">B7P43_G17892</name>
</gene>
<dbReference type="InParanoid" id="A0A2J7QR29"/>
<sequence length="104" mass="11835">MIKHLPAEHPQETCCPSTHVRPSFIVQEDNTGTKHSAPLVLNGPPQFLQCFTVTLSIHSHPWSGSRRVPEYRAHHFPRRQRLLEFRLIGRSTDANALTAAWFLG</sequence>